<keyword evidence="2" id="KW-0378">Hydrolase</keyword>
<dbReference type="Gene3D" id="3.40.50.300">
    <property type="entry name" value="P-loop containing nucleotide triphosphate hydrolases"/>
    <property type="match status" value="1"/>
</dbReference>
<feature type="domain" description="Helicase/UvrB N-terminal" evidence="1">
    <location>
        <begin position="3"/>
        <end position="100"/>
    </location>
</feature>
<accession>A0AAW8RZT4</accession>
<name>A0AAW8RZT4_ENTAV</name>
<dbReference type="Pfam" id="PF04851">
    <property type="entry name" value="ResIII"/>
    <property type="match status" value="1"/>
</dbReference>
<evidence type="ECO:0000259" key="1">
    <source>
        <dbReference type="Pfam" id="PF04851"/>
    </source>
</evidence>
<reference evidence="2" key="1">
    <citation type="submission" date="2023-03" db="EMBL/GenBank/DDBJ databases">
        <authorList>
            <person name="Shen W."/>
            <person name="Cai J."/>
        </authorList>
    </citation>
    <scope>NUCLEOTIDE SEQUENCE</scope>
    <source>
        <strain evidence="2">P33-2</strain>
    </source>
</reference>
<keyword evidence="2" id="KW-0547">Nucleotide-binding</keyword>
<feature type="non-terminal residue" evidence="2">
    <location>
        <position position="111"/>
    </location>
</feature>
<keyword evidence="2" id="KW-0347">Helicase</keyword>
<sequence length="111" mass="12145">STKLLARKSGIDRTIMLVDRKDLDNQTTTEFTKFASEFNTGISSGNAKANSLIVGTGSAKELSETLLADANANVVIITTRQKLDAALKYAKKQEEKKGTNRFQKLMGQHIV</sequence>
<feature type="non-terminal residue" evidence="2">
    <location>
        <position position="1"/>
    </location>
</feature>
<comment type="caution">
    <text evidence="2">The sequence shown here is derived from an EMBL/GenBank/DDBJ whole genome shotgun (WGS) entry which is preliminary data.</text>
</comment>
<keyword evidence="2" id="KW-0067">ATP-binding</keyword>
<dbReference type="GO" id="GO:0004386">
    <property type="term" value="F:helicase activity"/>
    <property type="evidence" value="ECO:0007669"/>
    <property type="project" value="UniProtKB-KW"/>
</dbReference>
<dbReference type="Proteomes" id="UP001260773">
    <property type="component" value="Unassembled WGS sequence"/>
</dbReference>
<dbReference type="RefSeq" id="WP_311866116.1">
    <property type="nucleotide sequence ID" value="NZ_JARPWH010000333.1"/>
</dbReference>
<dbReference type="GO" id="GO:0016787">
    <property type="term" value="F:hydrolase activity"/>
    <property type="evidence" value="ECO:0007669"/>
    <property type="project" value="InterPro"/>
</dbReference>
<gene>
    <name evidence="2" type="ORF">P7D43_23720</name>
</gene>
<evidence type="ECO:0000313" key="2">
    <source>
        <dbReference type="EMBL" id="MDT2405343.1"/>
    </source>
</evidence>
<dbReference type="EMBL" id="JARPWH010000333">
    <property type="protein sequence ID" value="MDT2405343.1"/>
    <property type="molecule type" value="Genomic_DNA"/>
</dbReference>
<proteinExistence type="predicted"/>
<dbReference type="GO" id="GO:0003677">
    <property type="term" value="F:DNA binding"/>
    <property type="evidence" value="ECO:0007669"/>
    <property type="project" value="InterPro"/>
</dbReference>
<dbReference type="InterPro" id="IPR006935">
    <property type="entry name" value="Helicase/UvrB_N"/>
</dbReference>
<dbReference type="AlphaFoldDB" id="A0AAW8RZT4"/>
<evidence type="ECO:0000313" key="3">
    <source>
        <dbReference type="Proteomes" id="UP001260773"/>
    </source>
</evidence>
<protein>
    <submittedName>
        <fullName evidence="2">DEAD/DEAH box helicase family protein</fullName>
    </submittedName>
</protein>
<dbReference type="InterPro" id="IPR027417">
    <property type="entry name" value="P-loop_NTPase"/>
</dbReference>
<organism evidence="2 3">
    <name type="scientific">Enterococcus avium</name>
    <name type="common">Streptococcus avium</name>
    <dbReference type="NCBI Taxonomy" id="33945"/>
    <lineage>
        <taxon>Bacteria</taxon>
        <taxon>Bacillati</taxon>
        <taxon>Bacillota</taxon>
        <taxon>Bacilli</taxon>
        <taxon>Lactobacillales</taxon>
        <taxon>Enterococcaceae</taxon>
        <taxon>Enterococcus</taxon>
    </lineage>
</organism>
<dbReference type="GO" id="GO:0005524">
    <property type="term" value="F:ATP binding"/>
    <property type="evidence" value="ECO:0007669"/>
    <property type="project" value="InterPro"/>
</dbReference>